<protein>
    <submittedName>
        <fullName evidence="9">Sulfotransferase domain containing protein</fullName>
    </submittedName>
</protein>
<feature type="binding site" evidence="4">
    <location>
        <position position="161"/>
    </location>
    <ligand>
        <name>3'-phosphoadenylyl sulfate</name>
        <dbReference type="ChEBI" id="CHEBI:58339"/>
    </ligand>
</feature>
<feature type="disulfide bond" evidence="5">
    <location>
        <begin position="264"/>
        <end position="275"/>
    </location>
</feature>
<proteinExistence type="predicted"/>
<dbReference type="PANTHER" id="PTHR10605:SF65">
    <property type="entry name" value="GH20068P"/>
    <property type="match status" value="1"/>
</dbReference>
<name>A0A7I4Y855_HAECO</name>
<dbReference type="InterPro" id="IPR027417">
    <property type="entry name" value="P-loop_NTPase"/>
</dbReference>
<dbReference type="GO" id="GO:0008467">
    <property type="term" value="F:[heparan sulfate]-glucosamine 3-sulfotransferase activity"/>
    <property type="evidence" value="ECO:0007669"/>
    <property type="project" value="TreeGrafter"/>
</dbReference>
<feature type="domain" description="Sulfotransferase" evidence="7">
    <location>
        <begin position="64"/>
        <end position="268"/>
    </location>
</feature>
<dbReference type="PANTHER" id="PTHR10605">
    <property type="entry name" value="HEPARAN SULFATE SULFOTRANSFERASE"/>
    <property type="match status" value="1"/>
</dbReference>
<dbReference type="Pfam" id="PF00685">
    <property type="entry name" value="Sulfotransfer_1"/>
    <property type="match status" value="1"/>
</dbReference>
<evidence type="ECO:0000256" key="6">
    <source>
        <dbReference type="SAM" id="Phobius"/>
    </source>
</evidence>
<dbReference type="Gene3D" id="3.40.50.300">
    <property type="entry name" value="P-loop containing nucleotide triphosphate hydrolases"/>
    <property type="match status" value="1"/>
</dbReference>
<accession>A0A7I4Y855</accession>
<evidence type="ECO:0000313" key="9">
    <source>
        <dbReference type="WBParaSite" id="HCON_00064260-00001"/>
    </source>
</evidence>
<evidence type="ECO:0000256" key="3">
    <source>
        <dbReference type="PIRSR" id="PIRSR637359-1"/>
    </source>
</evidence>
<keyword evidence="6" id="KW-1133">Transmembrane helix</keyword>
<feature type="active site" description="For sulfotransferase activity" evidence="3">
    <location>
        <position position="72"/>
    </location>
</feature>
<keyword evidence="6" id="KW-0812">Transmembrane</keyword>
<dbReference type="OrthoDB" id="411451at2759"/>
<feature type="binding site" evidence="4">
    <location>
        <begin position="72"/>
        <end position="76"/>
    </location>
    <ligand>
        <name>3'-phosphoadenylyl sulfate</name>
        <dbReference type="ChEBI" id="CHEBI:58339"/>
    </ligand>
</feature>
<keyword evidence="6" id="KW-0472">Membrane</keyword>
<dbReference type="WBParaSite" id="HCON_00064260-00001">
    <property type="protein sequence ID" value="HCON_00064260-00001"/>
    <property type="gene ID" value="HCON_00064260"/>
</dbReference>
<dbReference type="Proteomes" id="UP000025227">
    <property type="component" value="Unplaced"/>
</dbReference>
<feature type="binding site" evidence="4">
    <location>
        <begin position="280"/>
        <end position="284"/>
    </location>
    <ligand>
        <name>3'-phosphoadenylyl sulfate</name>
        <dbReference type="ChEBI" id="CHEBI:58339"/>
    </ligand>
</feature>
<dbReference type="AlphaFoldDB" id="A0A7I4Y855"/>
<dbReference type="InterPro" id="IPR000863">
    <property type="entry name" value="Sulfotransferase_dom"/>
</dbReference>
<dbReference type="SUPFAM" id="SSF52540">
    <property type="entry name" value="P-loop containing nucleoside triphosphate hydrolases"/>
    <property type="match status" value="1"/>
</dbReference>
<evidence type="ECO:0000259" key="7">
    <source>
        <dbReference type="Pfam" id="PF00685"/>
    </source>
</evidence>
<keyword evidence="8" id="KW-1185">Reference proteome</keyword>
<dbReference type="FunFam" id="3.40.50.300:FF:002997">
    <property type="entry name" value="Sulfotransferase"/>
    <property type="match status" value="1"/>
</dbReference>
<sequence>ENFVMKPCDHECLVTSCLVLVVVVVVQMTILALTYGSIMDDRLRTSIQSYTPELHSSQTRRLPTALIIGVRKGGTRALLDAMALHPNIRAVRKEAHFFDLNYSKGIDWYRSMMPHSTPDQVVVEKTPGYFTSAVAPKRVRELNPAMKIVLIVRDPTQRTISDFTQVYYNKLEQNKTLPVFDKEAFLPGTELINPEYKPVRNSLYDVHMANWLRYFSMEQILVVNGDVFRGNPINELRRVETFLGLPHKITNDQLIFNERKGFFCFRQSPRTRVKCLGSTKGRPHRDIADDIVAKLRRNLQPHNLRFFSLVNRTFLW</sequence>
<dbReference type="InterPro" id="IPR037359">
    <property type="entry name" value="NST/OST"/>
</dbReference>
<evidence type="ECO:0000256" key="5">
    <source>
        <dbReference type="PIRSR" id="PIRSR637359-3"/>
    </source>
</evidence>
<reference evidence="9" key="1">
    <citation type="submission" date="2020-12" db="UniProtKB">
        <authorList>
            <consortium name="WormBaseParasite"/>
        </authorList>
    </citation>
    <scope>IDENTIFICATION</scope>
    <source>
        <strain evidence="9">MHco3</strain>
    </source>
</reference>
<evidence type="ECO:0000313" key="8">
    <source>
        <dbReference type="Proteomes" id="UP000025227"/>
    </source>
</evidence>
<keyword evidence="2" id="KW-0325">Glycoprotein</keyword>
<evidence type="ECO:0000256" key="4">
    <source>
        <dbReference type="PIRSR" id="PIRSR637359-2"/>
    </source>
</evidence>
<keyword evidence="5" id="KW-1015">Disulfide bond</keyword>
<dbReference type="OMA" id="NTKGRPH"/>
<feature type="transmembrane region" description="Helical" evidence="6">
    <location>
        <begin position="13"/>
        <end position="35"/>
    </location>
</feature>
<keyword evidence="1" id="KW-0808">Transferase</keyword>
<evidence type="ECO:0000256" key="1">
    <source>
        <dbReference type="ARBA" id="ARBA00022679"/>
    </source>
</evidence>
<evidence type="ECO:0000256" key="2">
    <source>
        <dbReference type="ARBA" id="ARBA00023180"/>
    </source>
</evidence>
<feature type="binding site" evidence="4">
    <location>
        <position position="153"/>
    </location>
    <ligand>
        <name>3'-phosphoadenylyl sulfate</name>
        <dbReference type="ChEBI" id="CHEBI:58339"/>
    </ligand>
</feature>
<organism evidence="8 9">
    <name type="scientific">Haemonchus contortus</name>
    <name type="common">Barber pole worm</name>
    <dbReference type="NCBI Taxonomy" id="6289"/>
    <lineage>
        <taxon>Eukaryota</taxon>
        <taxon>Metazoa</taxon>
        <taxon>Ecdysozoa</taxon>
        <taxon>Nematoda</taxon>
        <taxon>Chromadorea</taxon>
        <taxon>Rhabditida</taxon>
        <taxon>Rhabditina</taxon>
        <taxon>Rhabditomorpha</taxon>
        <taxon>Strongyloidea</taxon>
        <taxon>Trichostrongylidae</taxon>
        <taxon>Haemonchus</taxon>
    </lineage>
</organism>